<name>A0ABY4FTS0_9MICO</name>
<evidence type="ECO:0000313" key="2">
    <source>
        <dbReference type="Proteomes" id="UP000831775"/>
    </source>
</evidence>
<dbReference type="CDD" id="cd00448">
    <property type="entry name" value="YjgF_YER057c_UK114_family"/>
    <property type="match status" value="1"/>
</dbReference>
<organism evidence="1 2">
    <name type="scientific">Leucobacter rhizosphaerae</name>
    <dbReference type="NCBI Taxonomy" id="2932245"/>
    <lineage>
        <taxon>Bacteria</taxon>
        <taxon>Bacillati</taxon>
        <taxon>Actinomycetota</taxon>
        <taxon>Actinomycetes</taxon>
        <taxon>Micrococcales</taxon>
        <taxon>Microbacteriaceae</taxon>
        <taxon>Leucobacter</taxon>
    </lineage>
</organism>
<dbReference type="InterPro" id="IPR035959">
    <property type="entry name" value="RutC-like_sf"/>
</dbReference>
<reference evidence="1 2" key="1">
    <citation type="submission" date="2022-04" db="EMBL/GenBank/DDBJ databases">
        <title>Leucobacter sp. isolated from rhizosphere of onion.</title>
        <authorList>
            <person name="Won M."/>
            <person name="Lee C.-M."/>
            <person name="Woen H.-Y."/>
            <person name="Kwon S.-W."/>
        </authorList>
    </citation>
    <scope>NUCLEOTIDE SEQUENCE [LARGE SCALE GENOMIC DNA]</scope>
    <source>
        <strain evidence="1 2">H25R-14</strain>
    </source>
</reference>
<dbReference type="Gene3D" id="3.30.1330.40">
    <property type="entry name" value="RutC-like"/>
    <property type="match status" value="1"/>
</dbReference>
<protein>
    <submittedName>
        <fullName evidence="1">RidA family protein</fullName>
    </submittedName>
</protein>
<accession>A0ABY4FTS0</accession>
<dbReference type="InterPro" id="IPR006175">
    <property type="entry name" value="YjgF/YER057c/UK114"/>
</dbReference>
<dbReference type="Proteomes" id="UP000831775">
    <property type="component" value="Chromosome"/>
</dbReference>
<dbReference type="SUPFAM" id="SSF55298">
    <property type="entry name" value="YjgF-like"/>
    <property type="match status" value="1"/>
</dbReference>
<gene>
    <name evidence="1" type="ORF">MUN76_11635</name>
</gene>
<dbReference type="RefSeq" id="WP_244684852.1">
    <property type="nucleotide sequence ID" value="NZ_CP095043.1"/>
</dbReference>
<sequence length="92" mass="10177">MTHEMPANLDDQCVNVFAHVRALLAEAGGTLDDVLKLTVHLVDYRDRTALNREWERAFPDPAHRPARQVMAAVLDRGSLIHADLLAVLPAPS</sequence>
<dbReference type="EMBL" id="CP095043">
    <property type="protein sequence ID" value="UOQ59696.1"/>
    <property type="molecule type" value="Genomic_DNA"/>
</dbReference>
<keyword evidence="2" id="KW-1185">Reference proteome</keyword>
<evidence type="ECO:0000313" key="1">
    <source>
        <dbReference type="EMBL" id="UOQ59696.1"/>
    </source>
</evidence>
<dbReference type="Pfam" id="PF01042">
    <property type="entry name" value="Ribonuc_L-PSP"/>
    <property type="match status" value="1"/>
</dbReference>
<proteinExistence type="predicted"/>